<gene>
    <name evidence="7" type="ORF">ENM21_05890</name>
</gene>
<dbReference type="PANTHER" id="PTHR12151:SF25">
    <property type="entry name" value="LINALOOL DEHYDRATASE_ISOMERASE DOMAIN-CONTAINING PROTEIN"/>
    <property type="match status" value="1"/>
</dbReference>
<name>A0A7C5RT99_THERO</name>
<feature type="binding site" evidence="3">
    <location>
        <position position="172"/>
    </location>
    <ligand>
        <name>Cu cation</name>
        <dbReference type="ChEBI" id="CHEBI:23378"/>
    </ligand>
</feature>
<evidence type="ECO:0000259" key="6">
    <source>
        <dbReference type="PROSITE" id="PS51352"/>
    </source>
</evidence>
<evidence type="ECO:0000256" key="3">
    <source>
        <dbReference type="PIRSR" id="PIRSR603782-1"/>
    </source>
</evidence>
<keyword evidence="4" id="KW-1015">Disulfide bond</keyword>
<dbReference type="InterPro" id="IPR036249">
    <property type="entry name" value="Thioredoxin-like_sf"/>
</dbReference>
<dbReference type="GO" id="GO:0046872">
    <property type="term" value="F:metal ion binding"/>
    <property type="evidence" value="ECO:0007669"/>
    <property type="project" value="UniProtKB-KW"/>
</dbReference>
<keyword evidence="2 3" id="KW-0186">Copper</keyword>
<dbReference type="InterPro" id="IPR003782">
    <property type="entry name" value="SCO1/SenC"/>
</dbReference>
<keyword evidence="5" id="KW-1133">Transmembrane helix</keyword>
<feature type="domain" description="Thioredoxin" evidence="6">
    <location>
        <begin position="45"/>
        <end position="207"/>
    </location>
</feature>
<dbReference type="EMBL" id="DRWX01000274">
    <property type="protein sequence ID" value="HHM96726.1"/>
    <property type="molecule type" value="Genomic_DNA"/>
</dbReference>
<dbReference type="PANTHER" id="PTHR12151">
    <property type="entry name" value="ELECTRON TRANSPORT PROTIN SCO1/SENC FAMILY MEMBER"/>
    <property type="match status" value="1"/>
</dbReference>
<evidence type="ECO:0000256" key="5">
    <source>
        <dbReference type="SAM" id="Phobius"/>
    </source>
</evidence>
<evidence type="ECO:0000256" key="4">
    <source>
        <dbReference type="PIRSR" id="PIRSR603782-2"/>
    </source>
</evidence>
<dbReference type="InterPro" id="IPR013766">
    <property type="entry name" value="Thioredoxin_domain"/>
</dbReference>
<dbReference type="Gene3D" id="3.40.30.10">
    <property type="entry name" value="Glutaredoxin"/>
    <property type="match status" value="1"/>
</dbReference>
<keyword evidence="3" id="KW-0479">Metal-binding</keyword>
<keyword evidence="5" id="KW-0812">Transmembrane</keyword>
<sequence>MLPTRPWIRRIVIVELALIVLVLIVTGWFYWQSRAARTAFNGMLLDPPQDVPAVRLQGSDGQAHALTDFRGKVTIVFFGYTHCPDVCPMTASTVTRARELLGNQADRTQFVFVSVDPERDTPERLASYLAKYDSSYIGLTGDEQAIQELATAFGVHYAKVQSTSALGYLVEHTASTFVLDREGRLRAVLPFGLTPEQMASDLRTLLRS</sequence>
<evidence type="ECO:0000256" key="2">
    <source>
        <dbReference type="ARBA" id="ARBA00023008"/>
    </source>
</evidence>
<feature type="binding site" evidence="3">
    <location>
        <position position="87"/>
    </location>
    <ligand>
        <name>Cu cation</name>
        <dbReference type="ChEBI" id="CHEBI:23378"/>
    </ligand>
</feature>
<dbReference type="PROSITE" id="PS51352">
    <property type="entry name" value="THIOREDOXIN_2"/>
    <property type="match status" value="1"/>
</dbReference>
<dbReference type="CDD" id="cd02968">
    <property type="entry name" value="SCO"/>
    <property type="match status" value="1"/>
</dbReference>
<feature type="binding site" evidence="3">
    <location>
        <position position="83"/>
    </location>
    <ligand>
        <name>Cu cation</name>
        <dbReference type="ChEBI" id="CHEBI:23378"/>
    </ligand>
</feature>
<organism evidence="7">
    <name type="scientific">Thermomicrobium roseum</name>
    <dbReference type="NCBI Taxonomy" id="500"/>
    <lineage>
        <taxon>Bacteria</taxon>
        <taxon>Pseudomonadati</taxon>
        <taxon>Thermomicrobiota</taxon>
        <taxon>Thermomicrobia</taxon>
        <taxon>Thermomicrobiales</taxon>
        <taxon>Thermomicrobiaceae</taxon>
        <taxon>Thermomicrobium</taxon>
    </lineage>
</organism>
<dbReference type="AlphaFoldDB" id="A0A7C5RT99"/>
<evidence type="ECO:0000313" key="7">
    <source>
        <dbReference type="EMBL" id="HHM96726.1"/>
    </source>
</evidence>
<comment type="caution">
    <text evidence="7">The sequence shown here is derived from an EMBL/GenBank/DDBJ whole genome shotgun (WGS) entry which is preliminary data.</text>
</comment>
<feature type="disulfide bond" description="Redox-active" evidence="4">
    <location>
        <begin position="83"/>
        <end position="87"/>
    </location>
</feature>
<dbReference type="Pfam" id="PF02630">
    <property type="entry name" value="SCO1-SenC"/>
    <property type="match status" value="1"/>
</dbReference>
<keyword evidence="5" id="KW-0472">Membrane</keyword>
<reference evidence="7" key="1">
    <citation type="journal article" date="2020" name="mSystems">
        <title>Genome- and Community-Level Interaction Insights into Carbon Utilization and Element Cycling Functions of Hydrothermarchaeota in Hydrothermal Sediment.</title>
        <authorList>
            <person name="Zhou Z."/>
            <person name="Liu Y."/>
            <person name="Xu W."/>
            <person name="Pan J."/>
            <person name="Luo Z.H."/>
            <person name="Li M."/>
        </authorList>
    </citation>
    <scope>NUCLEOTIDE SEQUENCE [LARGE SCALE GENOMIC DNA]</scope>
    <source>
        <strain evidence="7">SpSt-1065</strain>
    </source>
</reference>
<protein>
    <submittedName>
        <fullName evidence="7">SCO family protein</fullName>
    </submittedName>
</protein>
<accession>A0A7C5RT99</accession>
<feature type="transmembrane region" description="Helical" evidence="5">
    <location>
        <begin position="12"/>
        <end position="31"/>
    </location>
</feature>
<evidence type="ECO:0000256" key="1">
    <source>
        <dbReference type="ARBA" id="ARBA00010996"/>
    </source>
</evidence>
<proteinExistence type="inferred from homology"/>
<dbReference type="SUPFAM" id="SSF52833">
    <property type="entry name" value="Thioredoxin-like"/>
    <property type="match status" value="1"/>
</dbReference>
<comment type="similarity">
    <text evidence="1">Belongs to the SCO1/2 family.</text>
</comment>